<sequence>MNKTIFSAILRRSLYGGPTDRGTNSISVPVRNSPGTGYKTISENIFAQEISLPLLLFLAANPGSWEAAFSNKP</sequence>
<name>A0AAV6U277_9ARAC</name>
<gene>
    <name evidence="1" type="ORF">JTE90_025800</name>
</gene>
<organism evidence="1 2">
    <name type="scientific">Oedothorax gibbosus</name>
    <dbReference type="NCBI Taxonomy" id="931172"/>
    <lineage>
        <taxon>Eukaryota</taxon>
        <taxon>Metazoa</taxon>
        <taxon>Ecdysozoa</taxon>
        <taxon>Arthropoda</taxon>
        <taxon>Chelicerata</taxon>
        <taxon>Arachnida</taxon>
        <taxon>Araneae</taxon>
        <taxon>Araneomorphae</taxon>
        <taxon>Entelegynae</taxon>
        <taxon>Araneoidea</taxon>
        <taxon>Linyphiidae</taxon>
        <taxon>Erigoninae</taxon>
        <taxon>Oedothorax</taxon>
    </lineage>
</organism>
<dbReference type="EMBL" id="JAFNEN010000704">
    <property type="protein sequence ID" value="KAG8178290.1"/>
    <property type="molecule type" value="Genomic_DNA"/>
</dbReference>
<accession>A0AAV6U277</accession>
<comment type="caution">
    <text evidence="1">The sequence shown here is derived from an EMBL/GenBank/DDBJ whole genome shotgun (WGS) entry which is preliminary data.</text>
</comment>
<reference evidence="1 2" key="1">
    <citation type="journal article" date="2022" name="Nat. Ecol. Evol.">
        <title>A masculinizing supergene underlies an exaggerated male reproductive morph in a spider.</title>
        <authorList>
            <person name="Hendrickx F."/>
            <person name="De Corte Z."/>
            <person name="Sonet G."/>
            <person name="Van Belleghem S.M."/>
            <person name="Kostlbacher S."/>
            <person name="Vangestel C."/>
        </authorList>
    </citation>
    <scope>NUCLEOTIDE SEQUENCE [LARGE SCALE GENOMIC DNA]</scope>
    <source>
        <strain evidence="1">W744_W776</strain>
    </source>
</reference>
<dbReference type="AlphaFoldDB" id="A0AAV6U277"/>
<dbReference type="Proteomes" id="UP000827092">
    <property type="component" value="Unassembled WGS sequence"/>
</dbReference>
<keyword evidence="2" id="KW-1185">Reference proteome</keyword>
<evidence type="ECO:0000313" key="1">
    <source>
        <dbReference type="EMBL" id="KAG8178290.1"/>
    </source>
</evidence>
<protein>
    <submittedName>
        <fullName evidence="1">Uncharacterized protein</fullName>
    </submittedName>
</protein>
<proteinExistence type="predicted"/>
<evidence type="ECO:0000313" key="2">
    <source>
        <dbReference type="Proteomes" id="UP000827092"/>
    </source>
</evidence>